<dbReference type="InterPro" id="IPR006607">
    <property type="entry name" value="DM15"/>
</dbReference>
<organism evidence="5 6">
    <name type="scientific">Scytalidium lignicola</name>
    <name type="common">Hyphomycete</name>
    <dbReference type="NCBI Taxonomy" id="5539"/>
    <lineage>
        <taxon>Eukaryota</taxon>
        <taxon>Fungi</taxon>
        <taxon>Dikarya</taxon>
        <taxon>Ascomycota</taxon>
        <taxon>Pezizomycotina</taxon>
        <taxon>Leotiomycetes</taxon>
        <taxon>Leotiomycetes incertae sedis</taxon>
        <taxon>Scytalidium</taxon>
    </lineage>
</organism>
<feature type="compositionally biased region" description="Polar residues" evidence="3">
    <location>
        <begin position="31"/>
        <end position="76"/>
    </location>
</feature>
<reference evidence="5 6" key="1">
    <citation type="submission" date="2018-05" db="EMBL/GenBank/DDBJ databases">
        <title>Draft genome sequence of Scytalidium lignicola DSM 105466, a ubiquitous saprotrophic fungus.</title>
        <authorList>
            <person name="Buettner E."/>
            <person name="Gebauer A.M."/>
            <person name="Hofrichter M."/>
            <person name="Liers C."/>
            <person name="Kellner H."/>
        </authorList>
    </citation>
    <scope>NUCLEOTIDE SEQUENCE [LARGE SCALE GENOMIC DNA]</scope>
    <source>
        <strain evidence="5 6">DSM 105466</strain>
    </source>
</reference>
<feature type="compositionally biased region" description="Polar residues" evidence="3">
    <location>
        <begin position="95"/>
        <end position="119"/>
    </location>
</feature>
<dbReference type="GO" id="GO:0010494">
    <property type="term" value="C:cytoplasmic stress granule"/>
    <property type="evidence" value="ECO:0007669"/>
    <property type="project" value="TreeGrafter"/>
</dbReference>
<feature type="compositionally biased region" description="Basic and acidic residues" evidence="3">
    <location>
        <begin position="542"/>
        <end position="559"/>
    </location>
</feature>
<feature type="region of interest" description="Disordered" evidence="3">
    <location>
        <begin position="1"/>
        <end position="184"/>
    </location>
</feature>
<feature type="compositionally biased region" description="Polar residues" evidence="3">
    <location>
        <begin position="571"/>
        <end position="584"/>
    </location>
</feature>
<dbReference type="OMA" id="WPTPQVA"/>
<dbReference type="SUPFAM" id="SSF46785">
    <property type="entry name" value="Winged helix' DNA-binding domain"/>
    <property type="match status" value="1"/>
</dbReference>
<dbReference type="PANTHER" id="PTHR22792">
    <property type="entry name" value="LUPUS LA PROTEIN-RELATED"/>
    <property type="match status" value="1"/>
</dbReference>
<feature type="compositionally biased region" description="Basic and acidic residues" evidence="3">
    <location>
        <begin position="943"/>
        <end position="955"/>
    </location>
</feature>
<dbReference type="EMBL" id="NCSJ02000009">
    <property type="protein sequence ID" value="RFU35362.1"/>
    <property type="molecule type" value="Genomic_DNA"/>
</dbReference>
<name>A0A3E2HQ21_SCYLI</name>
<gene>
    <name evidence="5" type="ORF">B7463_g1014</name>
</gene>
<keyword evidence="1 2" id="KW-0694">RNA-binding</keyword>
<dbReference type="AlphaFoldDB" id="A0A3E2HQ21"/>
<dbReference type="GO" id="GO:0005829">
    <property type="term" value="C:cytosol"/>
    <property type="evidence" value="ECO:0007669"/>
    <property type="project" value="TreeGrafter"/>
</dbReference>
<dbReference type="GO" id="GO:0048255">
    <property type="term" value="P:mRNA stabilization"/>
    <property type="evidence" value="ECO:0007669"/>
    <property type="project" value="InterPro"/>
</dbReference>
<comment type="caution">
    <text evidence="5">The sequence shown here is derived from an EMBL/GenBank/DDBJ whole genome shotgun (WGS) entry which is preliminary data.</text>
</comment>
<evidence type="ECO:0000256" key="3">
    <source>
        <dbReference type="SAM" id="MobiDB-lite"/>
    </source>
</evidence>
<feature type="compositionally biased region" description="Polar residues" evidence="3">
    <location>
        <begin position="126"/>
        <end position="145"/>
    </location>
</feature>
<feature type="compositionally biased region" description="Basic and acidic residues" evidence="3">
    <location>
        <begin position="484"/>
        <end position="500"/>
    </location>
</feature>
<dbReference type="Pfam" id="PF05383">
    <property type="entry name" value="La"/>
    <property type="match status" value="1"/>
</dbReference>
<protein>
    <recommendedName>
        <fullName evidence="4">HTH La-type RNA-binding domain-containing protein</fullName>
    </recommendedName>
</protein>
<dbReference type="PROSITE" id="PS50961">
    <property type="entry name" value="HTH_LA"/>
    <property type="match status" value="1"/>
</dbReference>
<feature type="compositionally biased region" description="Basic and acidic residues" evidence="3">
    <location>
        <begin position="264"/>
        <end position="278"/>
    </location>
</feature>
<feature type="compositionally biased region" description="Basic and acidic residues" evidence="3">
    <location>
        <begin position="167"/>
        <end position="182"/>
    </location>
</feature>
<accession>A0A3E2HQ21</accession>
<dbReference type="OrthoDB" id="340227at2759"/>
<dbReference type="Gene3D" id="1.10.10.10">
    <property type="entry name" value="Winged helix-like DNA-binding domain superfamily/Winged helix DNA-binding domain"/>
    <property type="match status" value="1"/>
</dbReference>
<feature type="compositionally biased region" description="Low complexity" evidence="3">
    <location>
        <begin position="610"/>
        <end position="620"/>
    </location>
</feature>
<dbReference type="GO" id="GO:0045727">
    <property type="term" value="P:positive regulation of translation"/>
    <property type="evidence" value="ECO:0007669"/>
    <property type="project" value="TreeGrafter"/>
</dbReference>
<dbReference type="InterPro" id="IPR006630">
    <property type="entry name" value="La_HTH"/>
</dbReference>
<feature type="domain" description="HTH La-type RNA-binding" evidence="4">
    <location>
        <begin position="680"/>
        <end position="769"/>
    </location>
</feature>
<evidence type="ECO:0000313" key="5">
    <source>
        <dbReference type="EMBL" id="RFU35362.1"/>
    </source>
</evidence>
<feature type="compositionally biased region" description="Polar residues" evidence="3">
    <location>
        <begin position="1"/>
        <end position="22"/>
    </location>
</feature>
<feature type="region of interest" description="Disordered" evidence="3">
    <location>
        <begin position="932"/>
        <end position="962"/>
    </location>
</feature>
<dbReference type="Pfam" id="PF21071">
    <property type="entry name" value="LARP1_HEAT"/>
    <property type="match status" value="1"/>
</dbReference>
<dbReference type="CDD" id="cd07323">
    <property type="entry name" value="LAM"/>
    <property type="match status" value="1"/>
</dbReference>
<feature type="compositionally biased region" description="Basic and acidic residues" evidence="3">
    <location>
        <begin position="511"/>
        <end position="525"/>
    </location>
</feature>
<dbReference type="GO" id="GO:0000339">
    <property type="term" value="F:RNA cap binding"/>
    <property type="evidence" value="ECO:0007669"/>
    <property type="project" value="InterPro"/>
</dbReference>
<dbReference type="STRING" id="5539.A0A3E2HQ21"/>
<feature type="compositionally biased region" description="Gly residues" evidence="3">
    <location>
        <begin position="382"/>
        <end position="394"/>
    </location>
</feature>
<feature type="non-terminal residue" evidence="5">
    <location>
        <position position="1"/>
    </location>
</feature>
<dbReference type="InterPro" id="IPR036390">
    <property type="entry name" value="WH_DNA-bd_sf"/>
</dbReference>
<evidence type="ECO:0000313" key="6">
    <source>
        <dbReference type="Proteomes" id="UP000258309"/>
    </source>
</evidence>
<feature type="compositionally biased region" description="Basic and acidic residues" evidence="3">
    <location>
        <begin position="315"/>
        <end position="335"/>
    </location>
</feature>
<feature type="compositionally biased region" description="Polar residues" evidence="3">
    <location>
        <begin position="464"/>
        <end position="482"/>
    </location>
</feature>
<dbReference type="InterPro" id="IPR045180">
    <property type="entry name" value="La_dom_prot"/>
</dbReference>
<evidence type="ECO:0000259" key="4">
    <source>
        <dbReference type="PROSITE" id="PS50961"/>
    </source>
</evidence>
<proteinExistence type="predicted"/>
<keyword evidence="6" id="KW-1185">Reference proteome</keyword>
<feature type="non-terminal residue" evidence="5">
    <location>
        <position position="1121"/>
    </location>
</feature>
<feature type="compositionally biased region" description="Low complexity" evidence="3">
    <location>
        <begin position="421"/>
        <end position="437"/>
    </location>
</feature>
<feature type="region of interest" description="Disordered" evidence="3">
    <location>
        <begin position="198"/>
        <end position="653"/>
    </location>
</feature>
<evidence type="ECO:0000256" key="2">
    <source>
        <dbReference type="PROSITE-ProRule" id="PRU00332"/>
    </source>
</evidence>
<dbReference type="InterPro" id="IPR036388">
    <property type="entry name" value="WH-like_DNA-bd_sf"/>
</dbReference>
<feature type="compositionally biased region" description="Basic and acidic residues" evidence="3">
    <location>
        <begin position="147"/>
        <end position="158"/>
    </location>
</feature>
<evidence type="ECO:0000256" key="1">
    <source>
        <dbReference type="ARBA" id="ARBA00022884"/>
    </source>
</evidence>
<dbReference type="PANTHER" id="PTHR22792:SF132">
    <property type="entry name" value="LA-RELATED PROTEIN 1"/>
    <property type="match status" value="1"/>
</dbReference>
<dbReference type="SMART" id="SM00715">
    <property type="entry name" value="LA"/>
    <property type="match status" value="1"/>
</dbReference>
<sequence>MSTSTSRLPGEASSSTQTTFSYAQAAKGRAASNTNATVQSSQTSSGTNTPAKDTGSAAVSVNGSTSEVTDHSTNGTHDVGKGGYVSATKIESSETRLTAANLHSTPTSPSVGSASTSTIPKEDSLTLANYTATESVWDKSTQTSGGMDKHSEASDGRKGGRKGKKGKNSEKEPEKEKVEEPKVYVAAAPPAVNIWQQRQEAQAAKVRVAPAIDSSQPSDAGDAVAGHALKRKSGKLLDEADKIQGSVLNGGPRDASNAVKSQKKGTDGMSRGKDEPSAKRPPRGSRVADKDEKTIQLPPPVEDAISWPTPEIALEEGKRKVQEKSEKEEKDKENNDNTSNKPRPKEKWVPVPYIPTVTFNTPLPPRGGRGRGGGRGGRDSNGRGGHAANGGVVGEKGNNASGATESKERGRDAATNGRATSLPPNSSSSKRPSSNGPHGARDQRKPLVAAPNGQRSGPAPTTRGDANSNENQNPSTVVQAENASDDHQDASRSENLKGLKLESAQTVNGEGHPHPRSSADRRSEPNLRGSEQFRDGSNFAKDGGHQNRDRADGRPDRGRGNFRGRGGHNNFAANSQHPQHNFTNGHGGQPGGTYQPRQNSGPYSPPLQQPPFQNNFTQGASRGGRGGSSRSQSIPNGSMYSRFPPNGNAGAQQMAPIQTSGPVFDYQPMPHMSAMPYNPYIDQYSVLAMVTMQLEYYFSIDNLCKDVYLRKHMDSQGFVFLSFIAGFKRIQALTQDFELLRFACQESELIDIIKGDDGIDRLRRQEGWEKWVLAMEDRDESVRNAGPTQHFRQPSQRSQSMGQIILPGQHLMSPQAFSPNGTEASFRPYSNGLAVAPVATTNGHAYSIDTPLSAAVPDFAPGYQQSNGFPDPLEAETTFTDEEVDNLTLVFASAKVSSDTKQVPYHNASARTFSNGSIDGRSIAEGMSDELRQGRPLTNGSHSTEHSPEQSKKAEGGNAPPVMWVKGQKQQALVSEHNTEESYTAVRARALKHREVSGPDETHPDMKLLYEFWAHFLCRNFNPKMYSEFRKYAFEDAVQKKSVGMENLITYYDEILNSKKKTIPETLARHYVELVKGEESSSERPGFAKLRAAWRNGALDMKSRKKIDNLVDAKLKAELER</sequence>
<dbReference type="Proteomes" id="UP000258309">
    <property type="component" value="Unassembled WGS sequence"/>
</dbReference>